<keyword evidence="2" id="KW-0812">Transmembrane</keyword>
<keyword evidence="2" id="KW-1134">Transmembrane beta strand</keyword>
<accession>A0ABT5JT27</accession>
<dbReference type="PANTHER" id="PTHR30203">
    <property type="entry name" value="OUTER MEMBRANE CATION EFFLUX PROTEIN"/>
    <property type="match status" value="1"/>
</dbReference>
<dbReference type="Gene3D" id="2.20.200.10">
    <property type="entry name" value="Outer membrane efflux proteins (OEP)"/>
    <property type="match status" value="1"/>
</dbReference>
<evidence type="ECO:0000256" key="1">
    <source>
        <dbReference type="ARBA" id="ARBA00007613"/>
    </source>
</evidence>
<dbReference type="Proteomes" id="UP001216558">
    <property type="component" value="Unassembled WGS sequence"/>
</dbReference>
<dbReference type="SUPFAM" id="SSF56954">
    <property type="entry name" value="Outer membrane efflux proteins (OEP)"/>
    <property type="match status" value="1"/>
</dbReference>
<reference evidence="3 4" key="1">
    <citation type="submission" date="2022-10" db="EMBL/GenBank/DDBJ databases">
        <title>Erythrobacter sp. sf7 Genome sequencing.</title>
        <authorList>
            <person name="Park S."/>
        </authorList>
    </citation>
    <scope>NUCLEOTIDE SEQUENCE [LARGE SCALE GENOMIC DNA]</scope>
    <source>
        <strain evidence="4">sf7</strain>
    </source>
</reference>
<keyword evidence="4" id="KW-1185">Reference proteome</keyword>
<dbReference type="Gene3D" id="1.20.1600.10">
    <property type="entry name" value="Outer membrane efflux proteins (OEP)"/>
    <property type="match status" value="1"/>
</dbReference>
<dbReference type="InterPro" id="IPR010131">
    <property type="entry name" value="MdtP/NodT-like"/>
</dbReference>
<proteinExistence type="inferred from homology"/>
<dbReference type="InterPro" id="IPR003423">
    <property type="entry name" value="OMP_efflux"/>
</dbReference>
<comment type="similarity">
    <text evidence="1 2">Belongs to the outer membrane factor (OMF) (TC 1.B.17) family.</text>
</comment>
<name>A0ABT5JT27_9SPHN</name>
<dbReference type="Pfam" id="PF02321">
    <property type="entry name" value="OEP"/>
    <property type="match status" value="2"/>
</dbReference>
<keyword evidence="2" id="KW-0564">Palmitate</keyword>
<comment type="caution">
    <text evidence="3">The sequence shown here is derived from an EMBL/GenBank/DDBJ whole genome shotgun (WGS) entry which is preliminary data.</text>
</comment>
<protein>
    <submittedName>
        <fullName evidence="3">TolC family protein</fullName>
    </submittedName>
</protein>
<comment type="subcellular location">
    <subcellularLocation>
        <location evidence="2">Cell membrane</location>
        <topology evidence="2">Lipid-anchor</topology>
    </subcellularLocation>
</comment>
<organism evidence="3 4">
    <name type="scientific">Erythrobacter fulvus</name>
    <dbReference type="NCBI Taxonomy" id="2987523"/>
    <lineage>
        <taxon>Bacteria</taxon>
        <taxon>Pseudomonadati</taxon>
        <taxon>Pseudomonadota</taxon>
        <taxon>Alphaproteobacteria</taxon>
        <taxon>Sphingomonadales</taxon>
        <taxon>Erythrobacteraceae</taxon>
        <taxon>Erythrobacter/Porphyrobacter group</taxon>
        <taxon>Erythrobacter</taxon>
    </lineage>
</organism>
<dbReference type="PANTHER" id="PTHR30203:SF29">
    <property type="entry name" value="PROTEIN CYAE"/>
    <property type="match status" value="1"/>
</dbReference>
<dbReference type="NCBIfam" id="TIGR01845">
    <property type="entry name" value="outer_NodT"/>
    <property type="match status" value="1"/>
</dbReference>
<evidence type="ECO:0000256" key="2">
    <source>
        <dbReference type="RuleBase" id="RU362097"/>
    </source>
</evidence>
<evidence type="ECO:0000313" key="4">
    <source>
        <dbReference type="Proteomes" id="UP001216558"/>
    </source>
</evidence>
<keyword evidence="2" id="KW-0472">Membrane</keyword>
<keyword evidence="2" id="KW-0449">Lipoprotein</keyword>
<dbReference type="PROSITE" id="PS51257">
    <property type="entry name" value="PROKAR_LIPOPROTEIN"/>
    <property type="match status" value="1"/>
</dbReference>
<sequence>MIRLAVLVPGLALLAGCTSPRIPAVEPVAGIALPSDYFAEVRPETGLDDAWWHGFRDPELDALIERALDRNPSLEAARQRLAAARAIVVAEESDFLPTIDGELSGDVAVDDRGSGSNGAGASLGGVWRIDINGRLSAERAAAVAAADGAAQLVADQRRLLAAAVASQYIELQRTAARLRLLEESSDLQRQTLRIVTLRFEAGLSSNLDVRRARADVARTEAQRGLLLLARARAANALAVLVGDAPSGVPGAGADAQVPTYAQGPAIGVPADLLRRRPDLLLAEANIAEAAARVGIERADLLPALALPGLVTLGDGSADGLFSQAIASLSAVLGVPLIDGGRRRAEVRAAESNLAAELANYRQALLSVLAEVETALTGISAAKDRTNEFQNAVTESEAAFEQSNALYREGLASLFDVLDVQRQLISSREALIDGNASLAQAHVDLFTAVGGEMDQNGG</sequence>
<gene>
    <name evidence="3" type="ORF">OIK40_11635</name>
</gene>
<evidence type="ECO:0000313" key="3">
    <source>
        <dbReference type="EMBL" id="MDC8755290.1"/>
    </source>
</evidence>
<dbReference type="EMBL" id="JAQQXQ010000008">
    <property type="protein sequence ID" value="MDC8755290.1"/>
    <property type="molecule type" value="Genomic_DNA"/>
</dbReference>
<dbReference type="RefSeq" id="WP_273678502.1">
    <property type="nucleotide sequence ID" value="NZ_JAQQXQ010000008.1"/>
</dbReference>